<dbReference type="CDD" id="cd20290">
    <property type="entry name" value="cupin_Mj0764-like"/>
    <property type="match status" value="1"/>
</dbReference>
<reference evidence="2 3" key="1">
    <citation type="submission" date="2016-10" db="EMBL/GenBank/DDBJ databases">
        <authorList>
            <person name="de Groot N.N."/>
        </authorList>
    </citation>
    <scope>NUCLEOTIDE SEQUENCE [LARGE SCALE GENOMIC DNA]</scope>
    <source>
        <strain evidence="2 3">DSM 18979</strain>
    </source>
</reference>
<dbReference type="InterPro" id="IPR011051">
    <property type="entry name" value="RmlC_Cupin_sf"/>
</dbReference>
<gene>
    <name evidence="2" type="ORF">SAMN05660297_01459</name>
</gene>
<dbReference type="SUPFAM" id="SSF51182">
    <property type="entry name" value="RmlC-like cupins"/>
    <property type="match status" value="1"/>
</dbReference>
<feature type="domain" description="Cupin type-2" evidence="1">
    <location>
        <begin position="27"/>
        <end position="95"/>
    </location>
</feature>
<evidence type="ECO:0000313" key="3">
    <source>
        <dbReference type="Proteomes" id="UP000199568"/>
    </source>
</evidence>
<dbReference type="OrthoDB" id="1725465at2"/>
<evidence type="ECO:0000259" key="1">
    <source>
        <dbReference type="Pfam" id="PF07883"/>
    </source>
</evidence>
<dbReference type="Proteomes" id="UP000199568">
    <property type="component" value="Unassembled WGS sequence"/>
</dbReference>
<dbReference type="RefSeq" id="WP_090441535.1">
    <property type="nucleotide sequence ID" value="NZ_FOHU01000004.1"/>
</dbReference>
<evidence type="ECO:0000313" key="2">
    <source>
        <dbReference type="EMBL" id="SET11587.1"/>
    </source>
</evidence>
<dbReference type="InterPro" id="IPR013096">
    <property type="entry name" value="Cupin_2"/>
</dbReference>
<dbReference type="Gene3D" id="2.60.120.10">
    <property type="entry name" value="Jelly Rolls"/>
    <property type="match status" value="1"/>
</dbReference>
<protein>
    <submittedName>
        <fullName evidence="2">Cupin domain protein</fullName>
    </submittedName>
</protein>
<dbReference type="Pfam" id="PF07883">
    <property type="entry name" value="Cupin_2"/>
    <property type="match status" value="1"/>
</dbReference>
<dbReference type="InterPro" id="IPR014710">
    <property type="entry name" value="RmlC-like_jellyroll"/>
</dbReference>
<organism evidence="2 3">
    <name type="scientific">Natronincola peptidivorans</name>
    <dbReference type="NCBI Taxonomy" id="426128"/>
    <lineage>
        <taxon>Bacteria</taxon>
        <taxon>Bacillati</taxon>
        <taxon>Bacillota</taxon>
        <taxon>Clostridia</taxon>
        <taxon>Peptostreptococcales</taxon>
        <taxon>Natronincolaceae</taxon>
        <taxon>Natronincola</taxon>
    </lineage>
</organism>
<sequence>MKTFRYTITEEDLFENIITDENLILNHVILKAGKQFPKHNTDAIVYMIVVKGTITLKALDLDAKTFSKGEIIHVPYDVPSELANLTDEPAELFVVKIRPE</sequence>
<keyword evidence="3" id="KW-1185">Reference proteome</keyword>
<dbReference type="AlphaFoldDB" id="A0A1I0BWR0"/>
<proteinExistence type="predicted"/>
<dbReference type="EMBL" id="FOHU01000004">
    <property type="protein sequence ID" value="SET11587.1"/>
    <property type="molecule type" value="Genomic_DNA"/>
</dbReference>
<accession>A0A1I0BWR0</accession>
<name>A0A1I0BWR0_9FIRM</name>
<dbReference type="STRING" id="426128.SAMN05660297_01459"/>